<name>A0A8R1IGF3_CAEJA</name>
<keyword evidence="1" id="KW-0472">Membrane</keyword>
<keyword evidence="3" id="KW-1185">Reference proteome</keyword>
<sequence>MVHRRLDLKSHVAMQFGAKRQLPTQMDITTFQMVALQTSRRICRSSRKTSVAESALCDSWEALGHHQSICDASKTTSKKVLDMKKKLGHNLQLSYFIFSPHKQVLFMFFILIF</sequence>
<dbReference type="EnsemblMetazoa" id="CJA34317.1">
    <property type="protein sequence ID" value="CJA34317.1"/>
    <property type="gene ID" value="WBGene00210164"/>
</dbReference>
<protein>
    <submittedName>
        <fullName evidence="2">Uncharacterized protein</fullName>
    </submittedName>
</protein>
<feature type="transmembrane region" description="Helical" evidence="1">
    <location>
        <begin position="93"/>
        <end position="112"/>
    </location>
</feature>
<dbReference type="Proteomes" id="UP000005237">
    <property type="component" value="Unassembled WGS sequence"/>
</dbReference>
<accession>A0A8R1IGF3</accession>
<reference evidence="2" key="2">
    <citation type="submission" date="2022-06" db="UniProtKB">
        <authorList>
            <consortium name="EnsemblMetazoa"/>
        </authorList>
    </citation>
    <scope>IDENTIFICATION</scope>
    <source>
        <strain evidence="2">DF5081</strain>
    </source>
</reference>
<evidence type="ECO:0000256" key="1">
    <source>
        <dbReference type="SAM" id="Phobius"/>
    </source>
</evidence>
<proteinExistence type="predicted"/>
<evidence type="ECO:0000313" key="3">
    <source>
        <dbReference type="Proteomes" id="UP000005237"/>
    </source>
</evidence>
<reference evidence="3" key="1">
    <citation type="submission" date="2010-08" db="EMBL/GenBank/DDBJ databases">
        <authorList>
            <consortium name="Caenorhabditis japonica Sequencing Consortium"/>
            <person name="Wilson R.K."/>
        </authorList>
    </citation>
    <scope>NUCLEOTIDE SEQUENCE [LARGE SCALE GENOMIC DNA]</scope>
    <source>
        <strain evidence="3">DF5081</strain>
    </source>
</reference>
<evidence type="ECO:0000313" key="2">
    <source>
        <dbReference type="EnsemblMetazoa" id="CJA34317.1"/>
    </source>
</evidence>
<organism evidence="2 3">
    <name type="scientific">Caenorhabditis japonica</name>
    <dbReference type="NCBI Taxonomy" id="281687"/>
    <lineage>
        <taxon>Eukaryota</taxon>
        <taxon>Metazoa</taxon>
        <taxon>Ecdysozoa</taxon>
        <taxon>Nematoda</taxon>
        <taxon>Chromadorea</taxon>
        <taxon>Rhabditida</taxon>
        <taxon>Rhabditina</taxon>
        <taxon>Rhabditomorpha</taxon>
        <taxon>Rhabditoidea</taxon>
        <taxon>Rhabditidae</taxon>
        <taxon>Peloderinae</taxon>
        <taxon>Caenorhabditis</taxon>
    </lineage>
</organism>
<dbReference type="AlphaFoldDB" id="A0A8R1IGF3"/>
<keyword evidence="1" id="KW-0812">Transmembrane</keyword>
<keyword evidence="1" id="KW-1133">Transmembrane helix</keyword>